<organism evidence="3 4">
    <name type="scientific">Candidatus Yanofskybacteria bacterium RIFCSPHIGHO2_02_FULL_38_22b</name>
    <dbReference type="NCBI Taxonomy" id="1802673"/>
    <lineage>
        <taxon>Bacteria</taxon>
        <taxon>Candidatus Yanofskyibacteriota</taxon>
    </lineage>
</organism>
<comment type="similarity">
    <text evidence="1">Belongs to the RelE toxin family.</text>
</comment>
<evidence type="ECO:0000313" key="4">
    <source>
        <dbReference type="Proteomes" id="UP000176834"/>
    </source>
</evidence>
<accession>A0A1F8EZC8</accession>
<dbReference type="Pfam" id="PF05016">
    <property type="entry name" value="ParE_toxin"/>
    <property type="match status" value="1"/>
</dbReference>
<dbReference type="SUPFAM" id="SSF143011">
    <property type="entry name" value="RelE-like"/>
    <property type="match status" value="1"/>
</dbReference>
<proteinExistence type="inferred from homology"/>
<dbReference type="EMBL" id="MGJN01000020">
    <property type="protein sequence ID" value="OGN06227.1"/>
    <property type="molecule type" value="Genomic_DNA"/>
</dbReference>
<comment type="caution">
    <text evidence="3">The sequence shown here is derived from an EMBL/GenBank/DDBJ whole genome shotgun (WGS) entry which is preliminary data.</text>
</comment>
<dbReference type="PANTHER" id="PTHR35601:SF1">
    <property type="entry name" value="TOXIN RELE"/>
    <property type="match status" value="1"/>
</dbReference>
<sequence>MFKIFYHYLVIREDIPKLPKLWKEKIRIAIEERLTTEPDLYGKPLRRSLKGYRKLRVGDYRVIFKIEKKIVKVLVIDHRSVVYEKNSKRK</sequence>
<name>A0A1F8EZC8_9BACT</name>
<dbReference type="InterPro" id="IPR035093">
    <property type="entry name" value="RelE/ParE_toxin_dom_sf"/>
</dbReference>
<dbReference type="Gene3D" id="3.30.2310.20">
    <property type="entry name" value="RelE-like"/>
    <property type="match status" value="1"/>
</dbReference>
<reference evidence="3 4" key="1">
    <citation type="journal article" date="2016" name="Nat. Commun.">
        <title>Thousands of microbial genomes shed light on interconnected biogeochemical processes in an aquifer system.</title>
        <authorList>
            <person name="Anantharaman K."/>
            <person name="Brown C.T."/>
            <person name="Hug L.A."/>
            <person name="Sharon I."/>
            <person name="Castelle C.J."/>
            <person name="Probst A.J."/>
            <person name="Thomas B.C."/>
            <person name="Singh A."/>
            <person name="Wilkins M.J."/>
            <person name="Karaoz U."/>
            <person name="Brodie E.L."/>
            <person name="Williams K.H."/>
            <person name="Hubbard S.S."/>
            <person name="Banfield J.F."/>
        </authorList>
    </citation>
    <scope>NUCLEOTIDE SEQUENCE [LARGE SCALE GENOMIC DNA]</scope>
</reference>
<gene>
    <name evidence="3" type="ORF">A3B86_03855</name>
</gene>
<evidence type="ECO:0000256" key="1">
    <source>
        <dbReference type="ARBA" id="ARBA00006226"/>
    </source>
</evidence>
<evidence type="ECO:0000256" key="2">
    <source>
        <dbReference type="ARBA" id="ARBA00022649"/>
    </source>
</evidence>
<dbReference type="AlphaFoldDB" id="A0A1F8EZC8"/>
<dbReference type="Proteomes" id="UP000176834">
    <property type="component" value="Unassembled WGS sequence"/>
</dbReference>
<dbReference type="InterPro" id="IPR007712">
    <property type="entry name" value="RelE/ParE_toxin"/>
</dbReference>
<evidence type="ECO:0008006" key="5">
    <source>
        <dbReference type="Google" id="ProtNLM"/>
    </source>
</evidence>
<dbReference type="PANTHER" id="PTHR35601">
    <property type="entry name" value="TOXIN RELE"/>
    <property type="match status" value="1"/>
</dbReference>
<protein>
    <recommendedName>
        <fullName evidence="5">Addiction module antitoxin RelB</fullName>
    </recommendedName>
</protein>
<keyword evidence="2" id="KW-1277">Toxin-antitoxin system</keyword>
<evidence type="ECO:0000313" key="3">
    <source>
        <dbReference type="EMBL" id="OGN06227.1"/>
    </source>
</evidence>